<evidence type="ECO:0000259" key="4">
    <source>
        <dbReference type="Pfam" id="PF00561"/>
    </source>
</evidence>
<evidence type="ECO:0000313" key="6">
    <source>
        <dbReference type="Proteomes" id="UP000199354"/>
    </source>
</evidence>
<dbReference type="Proteomes" id="UP000199354">
    <property type="component" value="Unassembled WGS sequence"/>
</dbReference>
<keyword evidence="2" id="KW-0378">Hydrolase</keyword>
<sequence>MKSTLFFLLFCTASWAQTDGYSVNTDGSKTYYRIFGSGKPMLVINGGPGMNSNGFEALARELSKHRMAILYDQRGTGKSVLPKLSPETVSMRLMVDDIESLRKSLKIKNWDVLGHSFGGMLASFYATEFPDRIDRMILSSSGGVDLDLLSYVGGRIQSKLNPVQRDSLRYWNAKIEKGDTTYATRLGRGRNLAPAYVFNPKYVPSLAKRLTQGNAELNQLIWDDLREIGFDCAPKLKKYQKPVLIIQGKDDIIKPNTAEIAHRAFRNSEVVLLDDCGHYGWLDAEAEYFAAIGTFLQP</sequence>
<evidence type="ECO:0000256" key="1">
    <source>
        <dbReference type="ARBA" id="ARBA00010088"/>
    </source>
</evidence>
<keyword evidence="6" id="KW-1185">Reference proteome</keyword>
<dbReference type="OrthoDB" id="9780932at2"/>
<accession>A0A1G5H2N2</accession>
<dbReference type="EMBL" id="FMVF01000007">
    <property type="protein sequence ID" value="SCY57994.1"/>
    <property type="molecule type" value="Genomic_DNA"/>
</dbReference>
<dbReference type="GO" id="GO:0016020">
    <property type="term" value="C:membrane"/>
    <property type="evidence" value="ECO:0007669"/>
    <property type="project" value="TreeGrafter"/>
</dbReference>
<feature type="chain" id="PRO_5011460310" evidence="3">
    <location>
        <begin position="17"/>
        <end position="298"/>
    </location>
</feature>
<dbReference type="InterPro" id="IPR000073">
    <property type="entry name" value="AB_hydrolase_1"/>
</dbReference>
<evidence type="ECO:0000256" key="2">
    <source>
        <dbReference type="ARBA" id="ARBA00022801"/>
    </source>
</evidence>
<dbReference type="PANTHER" id="PTHR43798:SF33">
    <property type="entry name" value="HYDROLASE, PUTATIVE (AFU_ORTHOLOGUE AFUA_2G14860)-RELATED"/>
    <property type="match status" value="1"/>
</dbReference>
<dbReference type="InterPro" id="IPR029058">
    <property type="entry name" value="AB_hydrolase_fold"/>
</dbReference>
<proteinExistence type="inferred from homology"/>
<dbReference type="PANTHER" id="PTHR43798">
    <property type="entry name" value="MONOACYLGLYCEROL LIPASE"/>
    <property type="match status" value="1"/>
</dbReference>
<reference evidence="5 6" key="1">
    <citation type="submission" date="2016-10" db="EMBL/GenBank/DDBJ databases">
        <authorList>
            <person name="de Groot N.N."/>
        </authorList>
    </citation>
    <scope>NUCLEOTIDE SEQUENCE [LARGE SCALE GENOMIC DNA]</scope>
    <source>
        <strain evidence="5 6">CGMCC 1.7031</strain>
    </source>
</reference>
<name>A0A1G5H2N2_9FLAO</name>
<protein>
    <submittedName>
        <fullName evidence="5">Proline iminopeptidase</fullName>
    </submittedName>
</protein>
<dbReference type="Gene3D" id="3.40.50.1820">
    <property type="entry name" value="alpha/beta hydrolase"/>
    <property type="match status" value="1"/>
</dbReference>
<dbReference type="AlphaFoldDB" id="A0A1G5H2N2"/>
<evidence type="ECO:0000313" key="5">
    <source>
        <dbReference type="EMBL" id="SCY57994.1"/>
    </source>
</evidence>
<organism evidence="5 6">
    <name type="scientific">Flavobacterium caeni</name>
    <dbReference type="NCBI Taxonomy" id="490189"/>
    <lineage>
        <taxon>Bacteria</taxon>
        <taxon>Pseudomonadati</taxon>
        <taxon>Bacteroidota</taxon>
        <taxon>Flavobacteriia</taxon>
        <taxon>Flavobacteriales</taxon>
        <taxon>Flavobacteriaceae</taxon>
        <taxon>Flavobacterium</taxon>
    </lineage>
</organism>
<feature type="domain" description="AB hydrolase-1" evidence="4">
    <location>
        <begin position="39"/>
        <end position="282"/>
    </location>
</feature>
<dbReference type="PRINTS" id="PR00793">
    <property type="entry name" value="PROAMNOPTASE"/>
</dbReference>
<dbReference type="SUPFAM" id="SSF53474">
    <property type="entry name" value="alpha/beta-Hydrolases"/>
    <property type="match status" value="1"/>
</dbReference>
<dbReference type="GO" id="GO:0006508">
    <property type="term" value="P:proteolysis"/>
    <property type="evidence" value="ECO:0007669"/>
    <property type="project" value="InterPro"/>
</dbReference>
<dbReference type="InterPro" id="IPR002410">
    <property type="entry name" value="Peptidase_S33"/>
</dbReference>
<comment type="similarity">
    <text evidence="1">Belongs to the peptidase S33 family.</text>
</comment>
<dbReference type="PRINTS" id="PR00111">
    <property type="entry name" value="ABHYDROLASE"/>
</dbReference>
<dbReference type="Pfam" id="PF00561">
    <property type="entry name" value="Abhydrolase_1"/>
    <property type="match status" value="1"/>
</dbReference>
<gene>
    <name evidence="5" type="ORF">SAMN02927903_01737</name>
</gene>
<feature type="signal peptide" evidence="3">
    <location>
        <begin position="1"/>
        <end position="16"/>
    </location>
</feature>
<dbReference type="GO" id="GO:0008233">
    <property type="term" value="F:peptidase activity"/>
    <property type="evidence" value="ECO:0007669"/>
    <property type="project" value="InterPro"/>
</dbReference>
<evidence type="ECO:0000256" key="3">
    <source>
        <dbReference type="SAM" id="SignalP"/>
    </source>
</evidence>
<dbReference type="STRING" id="490189.SAMN02927903_01737"/>
<keyword evidence="3" id="KW-0732">Signal</keyword>
<dbReference type="InterPro" id="IPR050266">
    <property type="entry name" value="AB_hydrolase_sf"/>
</dbReference>